<comment type="caution">
    <text evidence="2">The sequence shown here is derived from an EMBL/GenBank/DDBJ whole genome shotgun (WGS) entry which is preliminary data.</text>
</comment>
<keyword evidence="3" id="KW-1185">Reference proteome</keyword>
<dbReference type="Proteomes" id="UP000030408">
    <property type="component" value="Unassembled WGS sequence"/>
</dbReference>
<organism evidence="2 3">
    <name type="scientific">Ureibacillus sinduriensis BLB-1 = JCM 15800</name>
    <dbReference type="NCBI Taxonomy" id="1384057"/>
    <lineage>
        <taxon>Bacteria</taxon>
        <taxon>Bacillati</taxon>
        <taxon>Bacillota</taxon>
        <taxon>Bacilli</taxon>
        <taxon>Bacillales</taxon>
        <taxon>Caryophanaceae</taxon>
        <taxon>Ureibacillus</taxon>
    </lineage>
</organism>
<evidence type="ECO:0000313" key="3">
    <source>
        <dbReference type="Proteomes" id="UP000030408"/>
    </source>
</evidence>
<protein>
    <recommendedName>
        <fullName evidence="1">DinB-like domain-containing protein</fullName>
    </recommendedName>
</protein>
<dbReference type="AlphaFoldDB" id="A0A0A3HUX0"/>
<proteinExistence type="predicted"/>
<accession>A0A0A3HUX0</accession>
<evidence type="ECO:0000259" key="1">
    <source>
        <dbReference type="Pfam" id="PF12867"/>
    </source>
</evidence>
<dbReference type="EMBL" id="JPVO01000046">
    <property type="protein sequence ID" value="KGR76371.1"/>
    <property type="molecule type" value="Genomic_DNA"/>
</dbReference>
<name>A0A0A3HUX0_9BACL</name>
<gene>
    <name evidence="2" type="ORF">CD33_07465</name>
</gene>
<dbReference type="RefSeq" id="WP_036199509.1">
    <property type="nucleotide sequence ID" value="NZ_AVCY01000010.1"/>
</dbReference>
<dbReference type="InterPro" id="IPR034660">
    <property type="entry name" value="DinB/YfiT-like"/>
</dbReference>
<dbReference type="eggNOG" id="COG2318">
    <property type="taxonomic scope" value="Bacteria"/>
</dbReference>
<dbReference type="Gene3D" id="1.20.120.450">
    <property type="entry name" value="dinb family like domain"/>
    <property type="match status" value="1"/>
</dbReference>
<feature type="domain" description="DinB-like" evidence="1">
    <location>
        <begin position="14"/>
        <end position="139"/>
    </location>
</feature>
<dbReference type="STRING" id="1384057.CD33_07465"/>
<dbReference type="Pfam" id="PF12867">
    <property type="entry name" value="DinB_2"/>
    <property type="match status" value="1"/>
</dbReference>
<reference evidence="2 3" key="1">
    <citation type="submission" date="2014-02" db="EMBL/GenBank/DDBJ databases">
        <title>Draft genome sequence of Lysinibacillus sinduriensis JCM 15800.</title>
        <authorList>
            <person name="Zhang F."/>
            <person name="Wang G."/>
            <person name="Zhang L."/>
        </authorList>
    </citation>
    <scope>NUCLEOTIDE SEQUENCE [LARGE SCALE GENOMIC DNA]</scope>
    <source>
        <strain evidence="2 3">JCM 15800</strain>
    </source>
</reference>
<evidence type="ECO:0000313" key="2">
    <source>
        <dbReference type="EMBL" id="KGR76371.1"/>
    </source>
</evidence>
<sequence length="157" mass="18113">MNVYSNGIIKQMDLAVDSIIKLIECLSEEELKIKPNEDKWSIGELLSHISVLCKADFLIGAGASEEELDRFYAEAEPEENKTAIIEALIVNYTYLKEGIASMQEEELLRETTSFFGVTHSRYEWLLDTQAHLFHHRGQLHSMMVHVLKRELKVQLFE</sequence>
<dbReference type="OrthoDB" id="2427314at2"/>
<dbReference type="SUPFAM" id="SSF109854">
    <property type="entry name" value="DinB/YfiT-like putative metalloenzymes"/>
    <property type="match status" value="1"/>
</dbReference>
<dbReference type="InterPro" id="IPR024775">
    <property type="entry name" value="DinB-like"/>
</dbReference>